<reference evidence="1" key="1">
    <citation type="submission" date="2023-06" db="EMBL/GenBank/DDBJ databases">
        <title>Conoideocrella luteorostrata (Hypocreales: Clavicipitaceae), a potential biocontrol fungus for elongate hemlock scale in United States Christmas tree production areas.</title>
        <authorList>
            <person name="Barrett H."/>
            <person name="Lovett B."/>
            <person name="Macias A.M."/>
            <person name="Stajich J.E."/>
            <person name="Kasson M.T."/>
        </authorList>
    </citation>
    <scope>NUCLEOTIDE SEQUENCE</scope>
    <source>
        <strain evidence="1">ARSEF 14590</strain>
    </source>
</reference>
<protein>
    <submittedName>
        <fullName evidence="1">Uncharacterized protein</fullName>
    </submittedName>
</protein>
<proteinExistence type="predicted"/>
<evidence type="ECO:0000313" key="1">
    <source>
        <dbReference type="EMBL" id="KAK2594341.1"/>
    </source>
</evidence>
<organism evidence="1 2">
    <name type="scientific">Conoideocrella luteorostrata</name>
    <dbReference type="NCBI Taxonomy" id="1105319"/>
    <lineage>
        <taxon>Eukaryota</taxon>
        <taxon>Fungi</taxon>
        <taxon>Dikarya</taxon>
        <taxon>Ascomycota</taxon>
        <taxon>Pezizomycotina</taxon>
        <taxon>Sordariomycetes</taxon>
        <taxon>Hypocreomycetidae</taxon>
        <taxon>Hypocreales</taxon>
        <taxon>Clavicipitaceae</taxon>
        <taxon>Conoideocrella</taxon>
    </lineage>
</organism>
<keyword evidence="2" id="KW-1185">Reference proteome</keyword>
<evidence type="ECO:0000313" key="2">
    <source>
        <dbReference type="Proteomes" id="UP001251528"/>
    </source>
</evidence>
<name>A0AAJ0FRM3_9HYPO</name>
<accession>A0AAJ0FRM3</accession>
<dbReference type="Proteomes" id="UP001251528">
    <property type="component" value="Unassembled WGS sequence"/>
</dbReference>
<gene>
    <name evidence="1" type="ORF">QQS21_007942</name>
</gene>
<comment type="caution">
    <text evidence="1">The sequence shown here is derived from an EMBL/GenBank/DDBJ whole genome shotgun (WGS) entry which is preliminary data.</text>
</comment>
<dbReference type="EMBL" id="JASWJB010000172">
    <property type="protein sequence ID" value="KAK2594341.1"/>
    <property type="molecule type" value="Genomic_DNA"/>
</dbReference>
<sequence length="221" mass="24011">MADFFGQIAVQINDWMWHELQGRNGYGHSKSPKKVPKEIQMWREAYSEAASATLTSPGNVAKLIEGGCQVGNGQPLNCTAACLDQKYMLSTCKNVWNCMALATVAGRVADVGGTVNQQKWNEVSSKFNIGSIGDFDRLGTLQRVRDCYWQSCYDSKNGTCSQAFWDFKCGGLSGRDNAIKFNNLISNYCSNSEDLGAVADADIAGQGVSIAHSNMIVVGQP</sequence>
<dbReference type="AlphaFoldDB" id="A0AAJ0FRM3"/>